<organism evidence="14 15">
    <name type="scientific">Heracleum sosnowskyi</name>
    <dbReference type="NCBI Taxonomy" id="360622"/>
    <lineage>
        <taxon>Eukaryota</taxon>
        <taxon>Viridiplantae</taxon>
        <taxon>Streptophyta</taxon>
        <taxon>Embryophyta</taxon>
        <taxon>Tracheophyta</taxon>
        <taxon>Spermatophyta</taxon>
        <taxon>Magnoliopsida</taxon>
        <taxon>eudicotyledons</taxon>
        <taxon>Gunneridae</taxon>
        <taxon>Pentapetalae</taxon>
        <taxon>asterids</taxon>
        <taxon>campanulids</taxon>
        <taxon>Apiales</taxon>
        <taxon>Apiaceae</taxon>
        <taxon>Apioideae</taxon>
        <taxon>apioid superclade</taxon>
        <taxon>Tordylieae</taxon>
        <taxon>Tordyliinae</taxon>
        <taxon>Heracleum</taxon>
    </lineage>
</organism>
<dbReference type="GO" id="GO:0008270">
    <property type="term" value="F:zinc ion binding"/>
    <property type="evidence" value="ECO:0007669"/>
    <property type="project" value="InterPro"/>
</dbReference>
<evidence type="ECO:0000256" key="4">
    <source>
        <dbReference type="ARBA" id="ARBA00022679"/>
    </source>
</evidence>
<dbReference type="SMART" id="SM00317">
    <property type="entry name" value="SET"/>
    <property type="match status" value="1"/>
</dbReference>
<comment type="subcellular location">
    <subcellularLocation>
        <location evidence="1">Chromosome</location>
    </subcellularLocation>
    <subcellularLocation>
        <location evidence="8">Nucleus</location>
    </subcellularLocation>
</comment>
<evidence type="ECO:0000256" key="5">
    <source>
        <dbReference type="ARBA" id="ARBA00022691"/>
    </source>
</evidence>
<reference evidence="14" key="2">
    <citation type="submission" date="2023-05" db="EMBL/GenBank/DDBJ databases">
        <authorList>
            <person name="Schelkunov M.I."/>
        </authorList>
    </citation>
    <scope>NUCLEOTIDE SEQUENCE</scope>
    <source>
        <strain evidence="14">Hsosn_3</strain>
        <tissue evidence="14">Leaf</tissue>
    </source>
</reference>
<name>A0AAD8N204_9APIA</name>
<feature type="region of interest" description="Disordered" evidence="9">
    <location>
        <begin position="235"/>
        <end position="256"/>
    </location>
</feature>
<comment type="caution">
    <text evidence="14">The sequence shown here is derived from an EMBL/GenBank/DDBJ whole genome shotgun (WGS) entry which is preliminary data.</text>
</comment>
<dbReference type="EMBL" id="JAUIZM010000003">
    <property type="protein sequence ID" value="KAK1392867.1"/>
    <property type="molecule type" value="Genomic_DNA"/>
</dbReference>
<feature type="compositionally biased region" description="Basic and acidic residues" evidence="9">
    <location>
        <begin position="236"/>
        <end position="255"/>
    </location>
</feature>
<feature type="region of interest" description="Disordered" evidence="9">
    <location>
        <begin position="313"/>
        <end position="335"/>
    </location>
</feature>
<dbReference type="PROSITE" id="PS50868">
    <property type="entry name" value="POST_SET"/>
    <property type="match status" value="1"/>
</dbReference>
<dbReference type="GO" id="GO:0005694">
    <property type="term" value="C:chromosome"/>
    <property type="evidence" value="ECO:0007669"/>
    <property type="project" value="UniProtKB-SubCell"/>
</dbReference>
<dbReference type="GO" id="GO:0042054">
    <property type="term" value="F:histone methyltransferase activity"/>
    <property type="evidence" value="ECO:0007669"/>
    <property type="project" value="InterPro"/>
</dbReference>
<dbReference type="PROSITE" id="PS51575">
    <property type="entry name" value="SAM_MT43_SUVAR39_2"/>
    <property type="match status" value="1"/>
</dbReference>
<evidence type="ECO:0000313" key="14">
    <source>
        <dbReference type="EMBL" id="KAK1392867.1"/>
    </source>
</evidence>
<evidence type="ECO:0000256" key="7">
    <source>
        <dbReference type="ARBA" id="ARBA00023242"/>
    </source>
</evidence>
<dbReference type="InterPro" id="IPR003105">
    <property type="entry name" value="SRA_YDG"/>
</dbReference>
<keyword evidence="2" id="KW-0158">Chromosome</keyword>
<feature type="domain" description="YDG" evidence="13">
    <location>
        <begin position="619"/>
        <end position="761"/>
    </location>
</feature>
<feature type="domain" description="Post-SET" evidence="12">
    <location>
        <begin position="1026"/>
        <end position="1042"/>
    </location>
</feature>
<evidence type="ECO:0000259" key="11">
    <source>
        <dbReference type="PROSITE" id="PS50867"/>
    </source>
</evidence>
<dbReference type="Pfam" id="PF05033">
    <property type="entry name" value="Pre-SET"/>
    <property type="match status" value="1"/>
</dbReference>
<keyword evidence="4" id="KW-0808">Transferase</keyword>
<accession>A0AAD8N204</accession>
<dbReference type="SUPFAM" id="SSF82199">
    <property type="entry name" value="SET domain"/>
    <property type="match status" value="1"/>
</dbReference>
<dbReference type="SMART" id="SM00466">
    <property type="entry name" value="SRA"/>
    <property type="match status" value="1"/>
</dbReference>
<sequence length="1042" mass="116334">MWTRPIEGGYLLGISGTIVGISEQFYCSYKEDLYISRKIICICWGLIYISEMSSNSSREKKLHKLPGKHSLEHGGREPPYCLRSFKRHKVSASPQFPTTIGPIVGEFYGTCDAGVTTVEAAFENLNAGPSNLPVEISPIELESMSKPPVLQCKASSMNVEKGLLGVLEKPELHYAGNYSFVPKLFDSLCSSDISSMPCVIPRKYPPPKIRKGVTIFREFPQGCGRRNLDMFSKFDVSPEGKSSKEKQFQAEKEQLRGGSCDVNSEFARLAEGKTLEDIDDKVKAESEEGAHAAKAELFKKVDHSEWKFNQEAGSDTITTASSPQSNSLQANSSSKMICDNNDGVQSWVESNEDDGKSVGQQGVKTYDFAAATGATDGYGDKRFEVLGHEGSYYLLLKHNDNKSNDSETATREGVKTSYWETAACATDGYSDKAYELMGHKGSYYLLLKRDDTISNDGTSAAPESQEGVKASYCTEANVATDGYSNDMYELMGHEGSYYLLLKHNDTNFHVQNVEADGPNVEADVHNIEPGSDWKHNSNLSGKPSINLTVNSNQEALCRSKVREVLNLFQKTLKEQLRKNQATRNLKGKTKTISSDVYEEVAMLLKQQKKWIYMNKQVLGAIPGVEVGDQFQYRAELVIVGVHAQFVASIDYMEKDGKKIATSIVSTHIYSNDEELTGVIFFCEDGIQTTAEQNFNDQTLVRGNLALKNSMDEETPVRVIRGNQSLEGKSTTFTYDGLFTVSKFWQERAQNGEWVYMFQLNRMQGQPKLKVNKLGRNGKSKALYYRTLIDDISYGNEKISIPVVNDIDNSKPPAFKYITKMVYPKLKKSANARGCRCVDGCSDLVRCSCVVKNEGMVPFNENGALIKAKENIVYECGPSCKCPPSCMNRVGQHGPKIQLEVFKTETRGWGIRSRNFISSGSFICEYVGELLDDKQAEERIGFDEYLFDIGDEDGFAIDAAKIGNIGRFVNHSCSPNLFAQDVLFDHVDKMMPHVMLFAMRKIYPLQELTYDYNYKIDHVSDSNGNVKIKKCHCGAHKCKGRLY</sequence>
<evidence type="ECO:0000256" key="9">
    <source>
        <dbReference type="SAM" id="MobiDB-lite"/>
    </source>
</evidence>
<feature type="domain" description="Pre-SET" evidence="11">
    <location>
        <begin position="832"/>
        <end position="893"/>
    </location>
</feature>
<dbReference type="PROSITE" id="PS50280">
    <property type="entry name" value="SET"/>
    <property type="match status" value="1"/>
</dbReference>
<keyword evidence="7 8" id="KW-0539">Nucleus</keyword>
<dbReference type="InterPro" id="IPR015947">
    <property type="entry name" value="PUA-like_sf"/>
</dbReference>
<dbReference type="SUPFAM" id="SSF88697">
    <property type="entry name" value="PUA domain-like"/>
    <property type="match status" value="1"/>
</dbReference>
<dbReference type="AlphaFoldDB" id="A0AAD8N204"/>
<proteinExistence type="predicted"/>
<dbReference type="Proteomes" id="UP001237642">
    <property type="component" value="Unassembled WGS sequence"/>
</dbReference>
<evidence type="ECO:0000256" key="1">
    <source>
        <dbReference type="ARBA" id="ARBA00004286"/>
    </source>
</evidence>
<keyword evidence="5" id="KW-0949">S-adenosyl-L-methionine</keyword>
<dbReference type="PROSITE" id="PS50867">
    <property type="entry name" value="PRE_SET"/>
    <property type="match status" value="1"/>
</dbReference>
<evidence type="ECO:0000256" key="6">
    <source>
        <dbReference type="ARBA" id="ARBA00022853"/>
    </source>
</evidence>
<reference evidence="14" key="1">
    <citation type="submission" date="2023-02" db="EMBL/GenBank/DDBJ databases">
        <title>Genome of toxic invasive species Heracleum sosnowskyi carries increased number of genes despite the absence of recent whole-genome duplications.</title>
        <authorList>
            <person name="Schelkunov M."/>
            <person name="Shtratnikova V."/>
            <person name="Makarenko M."/>
            <person name="Klepikova A."/>
            <person name="Omelchenko D."/>
            <person name="Novikova G."/>
            <person name="Obukhova E."/>
            <person name="Bogdanov V."/>
            <person name="Penin A."/>
            <person name="Logacheva M."/>
        </authorList>
    </citation>
    <scope>NUCLEOTIDE SEQUENCE</scope>
    <source>
        <strain evidence="14">Hsosn_3</strain>
        <tissue evidence="14">Leaf</tissue>
    </source>
</reference>
<dbReference type="PANTHER" id="PTHR45660:SF46">
    <property type="entry name" value="HISTONE-LYSINE N-METHYLTRANSFERASE, H3 LYSINE-9 SPECIFIC SUVH6"/>
    <property type="match status" value="1"/>
</dbReference>
<evidence type="ECO:0000259" key="13">
    <source>
        <dbReference type="PROSITE" id="PS51015"/>
    </source>
</evidence>
<dbReference type="GO" id="GO:0003690">
    <property type="term" value="F:double-stranded DNA binding"/>
    <property type="evidence" value="ECO:0007669"/>
    <property type="project" value="TreeGrafter"/>
</dbReference>
<dbReference type="GO" id="GO:0032259">
    <property type="term" value="P:methylation"/>
    <property type="evidence" value="ECO:0007669"/>
    <property type="project" value="UniProtKB-KW"/>
</dbReference>
<dbReference type="InterPro" id="IPR025794">
    <property type="entry name" value="H3-K9-MeTrfase_plant"/>
</dbReference>
<evidence type="ECO:0000256" key="3">
    <source>
        <dbReference type="ARBA" id="ARBA00022603"/>
    </source>
</evidence>
<evidence type="ECO:0000259" key="12">
    <source>
        <dbReference type="PROSITE" id="PS50868"/>
    </source>
</evidence>
<evidence type="ECO:0000256" key="8">
    <source>
        <dbReference type="PROSITE-ProRule" id="PRU00358"/>
    </source>
</evidence>
<dbReference type="Pfam" id="PF00856">
    <property type="entry name" value="SET"/>
    <property type="match status" value="1"/>
</dbReference>
<evidence type="ECO:0000259" key="10">
    <source>
        <dbReference type="PROSITE" id="PS50280"/>
    </source>
</evidence>
<dbReference type="InterPro" id="IPR051357">
    <property type="entry name" value="H3K9_HMTase_SUVAR3-9"/>
</dbReference>
<dbReference type="InterPro" id="IPR007728">
    <property type="entry name" value="Pre-SET_dom"/>
</dbReference>
<gene>
    <name evidence="14" type="ORF">POM88_011923</name>
</gene>
<keyword evidence="3" id="KW-0489">Methyltransferase</keyword>
<dbReference type="Gene3D" id="2.30.280.10">
    <property type="entry name" value="SRA-YDG"/>
    <property type="match status" value="1"/>
</dbReference>
<evidence type="ECO:0000256" key="2">
    <source>
        <dbReference type="ARBA" id="ARBA00022454"/>
    </source>
</evidence>
<dbReference type="Gene3D" id="2.170.270.10">
    <property type="entry name" value="SET domain"/>
    <property type="match status" value="1"/>
</dbReference>
<dbReference type="Pfam" id="PF02182">
    <property type="entry name" value="SAD_SRA"/>
    <property type="match status" value="1"/>
</dbReference>
<keyword evidence="15" id="KW-1185">Reference proteome</keyword>
<protein>
    <submittedName>
        <fullName evidence="14">Uncharacterized protein</fullName>
    </submittedName>
</protein>
<evidence type="ECO:0000313" key="15">
    <source>
        <dbReference type="Proteomes" id="UP001237642"/>
    </source>
</evidence>
<dbReference type="InterPro" id="IPR001214">
    <property type="entry name" value="SET_dom"/>
</dbReference>
<dbReference type="GO" id="GO:0005634">
    <property type="term" value="C:nucleus"/>
    <property type="evidence" value="ECO:0007669"/>
    <property type="project" value="UniProtKB-SubCell"/>
</dbReference>
<dbReference type="PANTHER" id="PTHR45660">
    <property type="entry name" value="HISTONE-LYSINE N-METHYLTRANSFERASE SETMAR"/>
    <property type="match status" value="1"/>
</dbReference>
<feature type="domain" description="SET" evidence="10">
    <location>
        <begin position="896"/>
        <end position="1012"/>
    </location>
</feature>
<dbReference type="PROSITE" id="PS51015">
    <property type="entry name" value="YDG"/>
    <property type="match status" value="1"/>
</dbReference>
<dbReference type="SMART" id="SM00468">
    <property type="entry name" value="PreSET"/>
    <property type="match status" value="1"/>
</dbReference>
<dbReference type="InterPro" id="IPR046341">
    <property type="entry name" value="SET_dom_sf"/>
</dbReference>
<keyword evidence="6" id="KW-0156">Chromatin regulator</keyword>
<dbReference type="InterPro" id="IPR003616">
    <property type="entry name" value="Post-SET_dom"/>
</dbReference>
<dbReference type="InterPro" id="IPR036987">
    <property type="entry name" value="SRA-YDG_sf"/>
</dbReference>